<evidence type="ECO:0000313" key="2">
    <source>
        <dbReference type="EMBL" id="WAQ95108.1"/>
    </source>
</evidence>
<evidence type="ECO:0000313" key="3">
    <source>
        <dbReference type="Proteomes" id="UP001164746"/>
    </source>
</evidence>
<dbReference type="InterPro" id="IPR050951">
    <property type="entry name" value="Retrovirus_Pol_polyprotein"/>
</dbReference>
<feature type="region of interest" description="Disordered" evidence="1">
    <location>
        <begin position="184"/>
        <end position="216"/>
    </location>
</feature>
<dbReference type="Gene3D" id="3.30.420.10">
    <property type="entry name" value="Ribonuclease H-like superfamily/Ribonuclease H"/>
    <property type="match status" value="1"/>
</dbReference>
<keyword evidence="3" id="KW-1185">Reference proteome</keyword>
<accession>A0ABY7DDV7</accession>
<dbReference type="EMBL" id="CP111012">
    <property type="protein sequence ID" value="WAQ95108.1"/>
    <property type="molecule type" value="Genomic_DNA"/>
</dbReference>
<evidence type="ECO:0008006" key="4">
    <source>
        <dbReference type="Google" id="ProtNLM"/>
    </source>
</evidence>
<dbReference type="Proteomes" id="UP001164746">
    <property type="component" value="Chromosome 1"/>
</dbReference>
<dbReference type="InterPro" id="IPR012337">
    <property type="entry name" value="RNaseH-like_sf"/>
</dbReference>
<proteinExistence type="predicted"/>
<dbReference type="PANTHER" id="PTHR37984">
    <property type="entry name" value="PROTEIN CBG26694"/>
    <property type="match status" value="1"/>
</dbReference>
<gene>
    <name evidence="2" type="ORF">MAR_007579</name>
</gene>
<evidence type="ECO:0000256" key="1">
    <source>
        <dbReference type="SAM" id="MobiDB-lite"/>
    </source>
</evidence>
<dbReference type="SUPFAM" id="SSF53098">
    <property type="entry name" value="Ribonuclease H-like"/>
    <property type="match status" value="1"/>
</dbReference>
<dbReference type="InterPro" id="IPR036397">
    <property type="entry name" value="RNaseH_sf"/>
</dbReference>
<protein>
    <recommendedName>
        <fullName evidence="4">Integrase catalytic domain-containing protein</fullName>
    </recommendedName>
</protein>
<name>A0ABY7DDV7_MYAAR</name>
<organism evidence="2 3">
    <name type="scientific">Mya arenaria</name>
    <name type="common">Soft-shell clam</name>
    <dbReference type="NCBI Taxonomy" id="6604"/>
    <lineage>
        <taxon>Eukaryota</taxon>
        <taxon>Metazoa</taxon>
        <taxon>Spiralia</taxon>
        <taxon>Lophotrochozoa</taxon>
        <taxon>Mollusca</taxon>
        <taxon>Bivalvia</taxon>
        <taxon>Autobranchia</taxon>
        <taxon>Heteroconchia</taxon>
        <taxon>Euheterodonta</taxon>
        <taxon>Imparidentia</taxon>
        <taxon>Neoheterodontei</taxon>
        <taxon>Myida</taxon>
        <taxon>Myoidea</taxon>
        <taxon>Myidae</taxon>
        <taxon>Mya</taxon>
    </lineage>
</organism>
<reference evidence="2" key="1">
    <citation type="submission" date="2022-11" db="EMBL/GenBank/DDBJ databases">
        <title>Centuries of genome instability and evolution in soft-shell clam transmissible cancer (bioRxiv).</title>
        <authorList>
            <person name="Hart S.F.M."/>
            <person name="Yonemitsu M.A."/>
            <person name="Giersch R.M."/>
            <person name="Beal B.F."/>
            <person name="Arriagada G."/>
            <person name="Davis B.W."/>
            <person name="Ostrander E.A."/>
            <person name="Goff S.P."/>
            <person name="Metzger M.J."/>
        </authorList>
    </citation>
    <scope>NUCLEOTIDE SEQUENCE</scope>
    <source>
        <strain evidence="2">MELC-2E11</strain>
        <tissue evidence="2">Siphon/mantle</tissue>
    </source>
</reference>
<sequence length="216" mass="24688">MQYWNRDYATVVDYFSKCVELRQINGKNAPTVERHLMAIFAVHGLPQHIVADNMPFNSEHSHSIKLTTTSPTYSQSNGQVERYVGIIKSLLRKAHENGQDESIALLEYRNTPITGCEYSPAQMFMINLTPEKMSCIEKTIAGNAVVHSRHPTPRSYIIDTDTGSGLRRNRRHLFDTRNQNNADRVTDAHIPGQGVENFGRPQHPRRQINKPARYME</sequence>
<dbReference type="PANTHER" id="PTHR37984:SF5">
    <property type="entry name" value="PROTEIN NYNRIN-LIKE"/>
    <property type="match status" value="1"/>
</dbReference>